<evidence type="ECO:0000313" key="7">
    <source>
        <dbReference type="Proteomes" id="UP000427769"/>
    </source>
</evidence>
<evidence type="ECO:0000256" key="4">
    <source>
        <dbReference type="ARBA" id="ARBA00024484"/>
    </source>
</evidence>
<accession>A0A5K7ZBS0</accession>
<dbReference type="InterPro" id="IPR045851">
    <property type="entry name" value="AMP-bd_C_sf"/>
</dbReference>
<dbReference type="Gene3D" id="3.30.300.30">
    <property type="match status" value="1"/>
</dbReference>
<dbReference type="Pfam" id="PF00501">
    <property type="entry name" value="AMP-binding"/>
    <property type="match status" value="1"/>
</dbReference>
<name>A0A5K7ZBS0_9BACT</name>
<comment type="catalytic activity">
    <reaction evidence="4">
        <text>a long-chain fatty acid + ATP + CoA = a long-chain fatty acyl-CoA + AMP + diphosphate</text>
        <dbReference type="Rhea" id="RHEA:15421"/>
        <dbReference type="ChEBI" id="CHEBI:30616"/>
        <dbReference type="ChEBI" id="CHEBI:33019"/>
        <dbReference type="ChEBI" id="CHEBI:57287"/>
        <dbReference type="ChEBI" id="CHEBI:57560"/>
        <dbReference type="ChEBI" id="CHEBI:83139"/>
        <dbReference type="ChEBI" id="CHEBI:456215"/>
        <dbReference type="EC" id="6.2.1.3"/>
    </reaction>
    <physiologicalReaction direction="left-to-right" evidence="4">
        <dbReference type="Rhea" id="RHEA:15422"/>
    </physiologicalReaction>
</comment>
<feature type="domain" description="AMP-dependent synthetase/ligase" evidence="5">
    <location>
        <begin position="9"/>
        <end position="418"/>
    </location>
</feature>
<dbReference type="GO" id="GO:0016020">
    <property type="term" value="C:membrane"/>
    <property type="evidence" value="ECO:0007669"/>
    <property type="project" value="TreeGrafter"/>
</dbReference>
<evidence type="ECO:0000256" key="1">
    <source>
        <dbReference type="ARBA" id="ARBA00022598"/>
    </source>
</evidence>
<dbReference type="PROSITE" id="PS00455">
    <property type="entry name" value="AMP_BINDING"/>
    <property type="match status" value="1"/>
</dbReference>
<keyword evidence="2" id="KW-0276">Fatty acid metabolism</keyword>
<dbReference type="AlphaFoldDB" id="A0A5K7ZBS0"/>
<evidence type="ECO:0000259" key="5">
    <source>
        <dbReference type="Pfam" id="PF00501"/>
    </source>
</evidence>
<gene>
    <name evidence="6" type="ORF">DSCW_50360</name>
</gene>
<dbReference type="InterPro" id="IPR000873">
    <property type="entry name" value="AMP-dep_synth/lig_dom"/>
</dbReference>
<evidence type="ECO:0000256" key="3">
    <source>
        <dbReference type="ARBA" id="ARBA00023098"/>
    </source>
</evidence>
<organism evidence="6 7">
    <name type="scientific">Desulfosarcina widdelii</name>
    <dbReference type="NCBI Taxonomy" id="947919"/>
    <lineage>
        <taxon>Bacteria</taxon>
        <taxon>Pseudomonadati</taxon>
        <taxon>Thermodesulfobacteriota</taxon>
        <taxon>Desulfobacteria</taxon>
        <taxon>Desulfobacterales</taxon>
        <taxon>Desulfosarcinaceae</taxon>
        <taxon>Desulfosarcina</taxon>
    </lineage>
</organism>
<dbReference type="SUPFAM" id="SSF56801">
    <property type="entry name" value="Acetyl-CoA synthetase-like"/>
    <property type="match status" value="1"/>
</dbReference>
<dbReference type="InterPro" id="IPR020845">
    <property type="entry name" value="AMP-binding_CS"/>
</dbReference>
<reference evidence="6 7" key="1">
    <citation type="submission" date="2019-11" db="EMBL/GenBank/DDBJ databases">
        <title>Comparative genomics of hydrocarbon-degrading Desulfosarcina strains.</title>
        <authorList>
            <person name="Watanabe M."/>
            <person name="Kojima H."/>
            <person name="Fukui M."/>
        </authorList>
    </citation>
    <scope>NUCLEOTIDE SEQUENCE [LARGE SCALE GENOMIC DNA]</scope>
    <source>
        <strain evidence="6 7">PP31</strain>
    </source>
</reference>
<dbReference type="KEGG" id="dwd:DSCW_50360"/>
<dbReference type="Gene3D" id="3.40.50.12780">
    <property type="entry name" value="N-terminal domain of ligase-like"/>
    <property type="match status" value="2"/>
</dbReference>
<dbReference type="GO" id="GO:0004467">
    <property type="term" value="F:long-chain fatty acid-CoA ligase activity"/>
    <property type="evidence" value="ECO:0007669"/>
    <property type="project" value="UniProtKB-EC"/>
</dbReference>
<dbReference type="InterPro" id="IPR042099">
    <property type="entry name" value="ANL_N_sf"/>
</dbReference>
<dbReference type="OrthoDB" id="9803968at2"/>
<keyword evidence="7" id="KW-1185">Reference proteome</keyword>
<dbReference type="EMBL" id="AP021875">
    <property type="protein sequence ID" value="BBO77619.1"/>
    <property type="molecule type" value="Genomic_DNA"/>
</dbReference>
<dbReference type="RefSeq" id="WP_155306346.1">
    <property type="nucleotide sequence ID" value="NZ_AP021875.1"/>
</dbReference>
<keyword evidence="3" id="KW-0443">Lipid metabolism</keyword>
<dbReference type="Proteomes" id="UP000427769">
    <property type="component" value="Chromosome"/>
</dbReference>
<dbReference type="PANTHER" id="PTHR43272:SF32">
    <property type="entry name" value="AMP-DEPENDENT SYNTHETASE_LIGASE DOMAIN-CONTAINING PROTEIN"/>
    <property type="match status" value="1"/>
</dbReference>
<evidence type="ECO:0000256" key="2">
    <source>
        <dbReference type="ARBA" id="ARBA00022832"/>
    </source>
</evidence>
<protein>
    <submittedName>
        <fullName evidence="6">Fatty-acid--CoA ligase</fullName>
    </submittedName>
</protein>
<keyword evidence="1 6" id="KW-0436">Ligase</keyword>
<evidence type="ECO:0000313" key="6">
    <source>
        <dbReference type="EMBL" id="BBO77619.1"/>
    </source>
</evidence>
<dbReference type="Pfam" id="PF23562">
    <property type="entry name" value="AMP-binding_C_3"/>
    <property type="match status" value="1"/>
</dbReference>
<dbReference type="PANTHER" id="PTHR43272">
    <property type="entry name" value="LONG-CHAIN-FATTY-ACID--COA LIGASE"/>
    <property type="match status" value="1"/>
</dbReference>
<sequence length="591" mass="65171">MKQTVMERFEKTVAAHGDRPALKHKRNGRWETITWNDYQTGVLTTAKAFMALGLEAGKAVNILANNCPQWFIGDLAAIFAGAVPGGIYTTSSPEQCLYIAQHSEANIVVVEDGAQLKKFEGLWPDLPDLKAIVMMNGSDDDPRVYAWGDLPELASGVTDAALKERMDAQSPDSCCTLIYTSGTTGNPKGVMITHDNIVWTARKVVETVDGDYRDQVISYLPLSHIAEQMVSLVVPMTMGCTAWFAESLDQLGDNLQEVRPSIFLGVPRVWEKIQAKVAAAGADNPPLKKKIAAWARRQGLAGGYAHQNGQPRPRLYPLADKLVFSKVRQRLGLDRCRIFFSTAAPIAEDTLEFFMSLGITITEIYGMSECTGPTTISLPQTGRYRTGWAGPPMTGTELRLGEYDEILMRGRHVFKGYYKNEAATRDTIDEESWLHSGDVGRIDDKGFLKVTDRLKELIITAGGENIPPQVLESKLKAIPIINQVVVIGDRRKYVSALLTLDPAKVALAAEEAGSRATDIDGAVSCERFKAYLQVRVDAVNATLPRSWTIKRFVVLPKDLSIENGELTPTMKLKRRVIKANYAGEIEGMYAE</sequence>
<proteinExistence type="predicted"/>